<feature type="domain" description="Clathrin/coatomer adaptor adaptin-like N-terminal" evidence="13">
    <location>
        <begin position="27"/>
        <end position="537"/>
    </location>
</feature>
<keyword evidence="4 11" id="KW-0963">Cytoplasm</keyword>
<keyword evidence="10 11" id="KW-0968">Cytoplasmic vesicle</keyword>
<dbReference type="InterPro" id="IPR017106">
    <property type="entry name" value="Coatomer_gsu"/>
</dbReference>
<dbReference type="InterPro" id="IPR002553">
    <property type="entry name" value="Clathrin/coatomer_adapt-like_N"/>
</dbReference>
<dbReference type="InterPro" id="IPR037067">
    <property type="entry name" value="Coatomer_gsu_app_sf"/>
</dbReference>
<dbReference type="AlphaFoldDB" id="A0A6A7FYD8"/>
<dbReference type="GO" id="GO:0006888">
    <property type="term" value="P:endoplasmic reticulum to Golgi vesicle-mediated transport"/>
    <property type="evidence" value="ECO:0007669"/>
    <property type="project" value="TreeGrafter"/>
</dbReference>
<evidence type="ECO:0000256" key="11">
    <source>
        <dbReference type="PIRNR" id="PIRNR037093"/>
    </source>
</evidence>
<evidence type="ECO:0000256" key="5">
    <source>
        <dbReference type="ARBA" id="ARBA00022737"/>
    </source>
</evidence>
<dbReference type="Gene3D" id="1.25.10.10">
    <property type="entry name" value="Leucine-rich Repeat Variant"/>
    <property type="match status" value="2"/>
</dbReference>
<dbReference type="GO" id="GO:0005198">
    <property type="term" value="F:structural molecule activity"/>
    <property type="evidence" value="ECO:0007669"/>
    <property type="project" value="InterPro"/>
</dbReference>
<comment type="subcellular location">
    <subcellularLocation>
        <location evidence="11">Cytoplasm</location>
    </subcellularLocation>
    <subcellularLocation>
        <location evidence="1 11">Golgi apparatus membrane</location>
        <topology evidence="1 11">Peripheral membrane protein</topology>
        <orientation evidence="1 11">Cytoplasmic side</orientation>
    </subcellularLocation>
    <subcellularLocation>
        <location evidence="11">Cytoplasmic vesicle</location>
        <location evidence="11">COPI-coated vesicle membrane</location>
        <topology evidence="11">Peripheral membrane protein</topology>
        <orientation evidence="11">Cytoplasmic side</orientation>
    </subcellularLocation>
</comment>
<feature type="region of interest" description="Disordered" evidence="12">
    <location>
        <begin position="582"/>
        <end position="607"/>
    </location>
</feature>
<dbReference type="EMBL" id="IACT01003847">
    <property type="protein sequence ID" value="LAC23069.1"/>
    <property type="molecule type" value="mRNA"/>
</dbReference>
<dbReference type="PANTHER" id="PTHR10261:SF0">
    <property type="entry name" value="COATOMER SUBUNIT GAMMA-2"/>
    <property type="match status" value="1"/>
</dbReference>
<evidence type="ECO:0000256" key="10">
    <source>
        <dbReference type="ARBA" id="ARBA00023329"/>
    </source>
</evidence>
<dbReference type="Pfam" id="PF08752">
    <property type="entry name" value="COP-gamma_platf"/>
    <property type="match status" value="1"/>
</dbReference>
<dbReference type="SUPFAM" id="SSF55711">
    <property type="entry name" value="Subdomain of clathrin and coatomer appendage domain"/>
    <property type="match status" value="1"/>
</dbReference>
<evidence type="ECO:0000256" key="1">
    <source>
        <dbReference type="ARBA" id="ARBA00004255"/>
    </source>
</evidence>
<dbReference type="GO" id="GO:0006891">
    <property type="term" value="P:intra-Golgi vesicle-mediated transport"/>
    <property type="evidence" value="ECO:0007669"/>
    <property type="project" value="TreeGrafter"/>
</dbReference>
<name>A0A6A7FYD8_9CRUS</name>
<comment type="function">
    <text evidence="11">The coatomer is a cytosolic protein complex that binds to dilysine motifs and reversibly associates with Golgi non-clathrin-coated vesicles, which further mediate biosynthetic protein transport from the ER, via the Golgi up to the trans Golgi network. Coatomer complex is required for budding from Golgi membranes, and is essential for the retrograde Golgi-to-ER transport of dilysine-tagged proteins.</text>
</comment>
<keyword evidence="6 11" id="KW-0931">ER-Golgi transport</keyword>
<proteinExistence type="evidence at transcript level"/>
<dbReference type="GO" id="GO:0005783">
    <property type="term" value="C:endoplasmic reticulum"/>
    <property type="evidence" value="ECO:0007669"/>
    <property type="project" value="TreeGrafter"/>
</dbReference>
<sequence length="880" mass="99245">MSHSKKLEEEEDKLPWIDQIQKSQVLHEAKMFNASPIDPNLCRQIIVEILYLINQGDHLTAEETQDVFFGCTKLFQSTDTSLRRLVYLIVTALNKTPTDAVMVINTLMKDVTGNDSPDLFRGNAVRVLSKIVDSSLLSQIDRHIKQCIVAKDAFLASSALMAGIRLYANNEDIIRRWVNEVQDGVKNSSHMVQYHALHLLHKIKQFDRGALAKVVTALTRKSSLKSPLARCLLIRYIMQVIGNNSSPPRVLTEYLVHSLRHKRCMVMYEAARALCSLRQLPESTIMPATSVLQELLNSAVPSQRFAAVRTLSQLVPHFPNAVTTCQVDLERLQSDSNRNIATLAITTLLKTGGDVSIDRLIKSLSGFIAEIPDELKIELVVAVRMACLKYPDKNTELMSFLSSVLREEGGLEYKRTIVDSIIGLMDEIPSSKDSALEHLCEFIEDCEFPELSIQILHLLGEEAKNTANASKYIRFVFNRIILELPSVRCAAVSSLAKFGSTVPSLARDVCILLRRCLSDNDDEVRDRATYYLQLVADGHSDYLNADIDVRLADLEYSVQLYLQNDTTHPFTIENVVPSQEITEEKMSDDEKSDILTPLPGQKSEDDEKELRSIPEFSAILGSTFGVTKSIELTESESEYVVSYVKYIYANYIIFRFEVINTIDDQILENVSVDLQADDDWTVETTISAAKLDYNKPSHTYASIRRQYGVFSSNPIPAVLKFISKDADSAHLEYEEGIEDEYTLEDIHIRISDFVQPRSYTLVDFKKDWPLHQKDESVARYNYDQESLQDVIDEIISHLGMKAVDETQWVPADVQQYAVSLYGMFCQASEDSSDATNEFPVYARVIAKILQKKDKSSIILKISVRCSDSSVSEMLSQALGS</sequence>
<evidence type="ECO:0000313" key="16">
    <source>
        <dbReference type="EMBL" id="LAC23069.1"/>
    </source>
</evidence>
<comment type="similarity">
    <text evidence="2 11">Belongs to the COPG family.</text>
</comment>
<evidence type="ECO:0000259" key="15">
    <source>
        <dbReference type="Pfam" id="PF16381"/>
    </source>
</evidence>
<evidence type="ECO:0000256" key="6">
    <source>
        <dbReference type="ARBA" id="ARBA00022892"/>
    </source>
</evidence>
<organism evidence="16">
    <name type="scientific">Hirondellea gigas</name>
    <dbReference type="NCBI Taxonomy" id="1518452"/>
    <lineage>
        <taxon>Eukaryota</taxon>
        <taxon>Metazoa</taxon>
        <taxon>Ecdysozoa</taxon>
        <taxon>Arthropoda</taxon>
        <taxon>Crustacea</taxon>
        <taxon>Multicrustacea</taxon>
        <taxon>Malacostraca</taxon>
        <taxon>Eumalacostraca</taxon>
        <taxon>Peracarida</taxon>
        <taxon>Amphipoda</taxon>
        <taxon>Amphilochidea</taxon>
        <taxon>Lysianassida</taxon>
        <taxon>Lysianassidira</taxon>
        <taxon>Lysianassoidea</taxon>
        <taxon>Lysianassidae</taxon>
        <taxon>Hirondellea</taxon>
    </lineage>
</organism>
<feature type="domain" description="Coatomer gamma subunit appendage Ig-like subdomain" evidence="14">
    <location>
        <begin position="606"/>
        <end position="748"/>
    </location>
</feature>
<evidence type="ECO:0000256" key="7">
    <source>
        <dbReference type="ARBA" id="ARBA00022927"/>
    </source>
</evidence>
<keyword evidence="9 11" id="KW-0472">Membrane</keyword>
<keyword evidence="3 11" id="KW-0813">Transport</keyword>
<dbReference type="GO" id="GO:0000139">
    <property type="term" value="C:Golgi membrane"/>
    <property type="evidence" value="ECO:0007669"/>
    <property type="project" value="UniProtKB-SubCell"/>
</dbReference>
<evidence type="ECO:0000259" key="13">
    <source>
        <dbReference type="Pfam" id="PF01602"/>
    </source>
</evidence>
<keyword evidence="5" id="KW-0677">Repeat</keyword>
<dbReference type="InterPro" id="IPR032154">
    <property type="entry name" value="Coatomer_g_Cpla"/>
</dbReference>
<evidence type="ECO:0000256" key="12">
    <source>
        <dbReference type="SAM" id="MobiDB-lite"/>
    </source>
</evidence>
<dbReference type="GO" id="GO:0030126">
    <property type="term" value="C:COPI vesicle coat"/>
    <property type="evidence" value="ECO:0007669"/>
    <property type="project" value="InterPro"/>
</dbReference>
<dbReference type="PANTHER" id="PTHR10261">
    <property type="entry name" value="COATOMER SUBUNIT GAMMA"/>
    <property type="match status" value="1"/>
</dbReference>
<feature type="compositionally biased region" description="Basic and acidic residues" evidence="12">
    <location>
        <begin position="582"/>
        <end position="593"/>
    </location>
</feature>
<evidence type="ECO:0000256" key="9">
    <source>
        <dbReference type="ARBA" id="ARBA00023136"/>
    </source>
</evidence>
<dbReference type="GO" id="GO:0005793">
    <property type="term" value="C:endoplasmic reticulum-Golgi intermediate compartment"/>
    <property type="evidence" value="ECO:0007669"/>
    <property type="project" value="TreeGrafter"/>
</dbReference>
<dbReference type="FunFam" id="2.60.40.1480:FF:000001">
    <property type="entry name" value="Coatomer subunit gamma"/>
    <property type="match status" value="1"/>
</dbReference>
<dbReference type="Gene3D" id="2.60.40.1480">
    <property type="entry name" value="Coatomer, gamma subunit, appendage domain"/>
    <property type="match status" value="1"/>
</dbReference>
<protein>
    <recommendedName>
        <fullName evidence="11">Coatomer subunit gamma</fullName>
    </recommendedName>
</protein>
<keyword evidence="8 11" id="KW-0333">Golgi apparatus</keyword>
<evidence type="ECO:0000259" key="14">
    <source>
        <dbReference type="Pfam" id="PF08752"/>
    </source>
</evidence>
<keyword evidence="7 11" id="KW-0653">Protein transport</keyword>
<dbReference type="InterPro" id="IPR016024">
    <property type="entry name" value="ARM-type_fold"/>
</dbReference>
<dbReference type="Pfam" id="PF01602">
    <property type="entry name" value="Adaptin_N"/>
    <property type="match status" value="1"/>
</dbReference>
<reference evidence="16" key="1">
    <citation type="submission" date="2017-11" db="EMBL/GenBank/DDBJ databases">
        <title>The sensing device of the deep-sea amphipod.</title>
        <authorList>
            <person name="Kobayashi H."/>
            <person name="Nagahama T."/>
            <person name="Arai W."/>
            <person name="Sasagawa Y."/>
            <person name="Umeda M."/>
            <person name="Hayashi T."/>
            <person name="Nikaido I."/>
            <person name="Watanabe H."/>
            <person name="Oguri K."/>
            <person name="Kitazato H."/>
            <person name="Fujioka K."/>
            <person name="Kido Y."/>
            <person name="Takami H."/>
        </authorList>
    </citation>
    <scope>NUCLEOTIDE SEQUENCE</scope>
    <source>
        <tissue evidence="16">Whole body</tissue>
    </source>
</reference>
<evidence type="ECO:0000256" key="8">
    <source>
        <dbReference type="ARBA" id="ARBA00023034"/>
    </source>
</evidence>
<evidence type="ECO:0000256" key="2">
    <source>
        <dbReference type="ARBA" id="ARBA00010720"/>
    </source>
</evidence>
<dbReference type="GO" id="GO:0006886">
    <property type="term" value="P:intracellular protein transport"/>
    <property type="evidence" value="ECO:0007669"/>
    <property type="project" value="InterPro"/>
</dbReference>
<dbReference type="InterPro" id="IPR011989">
    <property type="entry name" value="ARM-like"/>
</dbReference>
<accession>A0A6A7FYD8</accession>
<dbReference type="InterPro" id="IPR013041">
    <property type="entry name" value="Clathrin_app_Ig-like_sf"/>
</dbReference>
<dbReference type="Gene3D" id="3.30.310.10">
    <property type="entry name" value="TATA-Binding Protein"/>
    <property type="match status" value="1"/>
</dbReference>
<dbReference type="InterPro" id="IPR012295">
    <property type="entry name" value="TBP_dom_sf"/>
</dbReference>
<dbReference type="PIRSF" id="PIRSF037093">
    <property type="entry name" value="Coatomer_gamma_subunit"/>
    <property type="match status" value="1"/>
</dbReference>
<evidence type="ECO:0000256" key="4">
    <source>
        <dbReference type="ARBA" id="ARBA00022490"/>
    </source>
</evidence>
<dbReference type="InterPro" id="IPR013040">
    <property type="entry name" value="Coatomer_gsu_app_Ig-like_dom"/>
</dbReference>
<dbReference type="SUPFAM" id="SSF49348">
    <property type="entry name" value="Clathrin adaptor appendage domain"/>
    <property type="match status" value="1"/>
</dbReference>
<comment type="subunit">
    <text evidence="11">Oligomeric complex.</text>
</comment>
<dbReference type="SUPFAM" id="SSF48371">
    <property type="entry name" value="ARM repeat"/>
    <property type="match status" value="1"/>
</dbReference>
<dbReference type="GO" id="GO:0009306">
    <property type="term" value="P:protein secretion"/>
    <property type="evidence" value="ECO:0007669"/>
    <property type="project" value="TreeGrafter"/>
</dbReference>
<dbReference type="InterPro" id="IPR009028">
    <property type="entry name" value="Coatomer/calthrin_app_sub_C"/>
</dbReference>
<evidence type="ECO:0000256" key="3">
    <source>
        <dbReference type="ARBA" id="ARBA00022448"/>
    </source>
</evidence>
<dbReference type="Pfam" id="PF16381">
    <property type="entry name" value="Coatomer_g_Cpla"/>
    <property type="match status" value="1"/>
</dbReference>
<feature type="domain" description="Coatomer subunit gamma C-terminal" evidence="15">
    <location>
        <begin position="751"/>
        <end position="877"/>
    </location>
</feature>